<name>A0ABR1Q2B6_9PEZI</name>
<protein>
    <recommendedName>
        <fullName evidence="4">sterol 3beta-glucosyltransferase</fullName>
        <ecNumber evidence="4">2.4.1.173</ecNumber>
    </recommendedName>
    <alternativeName>
        <fullName evidence="9">Autophagy-related protein 26</fullName>
    </alternativeName>
</protein>
<keyword evidence="5" id="KW-0963">Cytoplasm</keyword>
<comment type="similarity">
    <text evidence="3">Belongs to the glycosyltransferase 28 family.</text>
</comment>
<evidence type="ECO:0000259" key="13">
    <source>
        <dbReference type="PROSITE" id="PS50003"/>
    </source>
</evidence>
<dbReference type="Pfam" id="PF00169">
    <property type="entry name" value="PH"/>
    <property type="match status" value="1"/>
</dbReference>
<dbReference type="InterPro" id="IPR050426">
    <property type="entry name" value="Glycosyltransferase_28"/>
</dbReference>
<comment type="caution">
    <text evidence="14">The sequence shown here is derived from an EMBL/GenBank/DDBJ whole genome shotgun (WGS) entry which is preliminary data.</text>
</comment>
<evidence type="ECO:0000256" key="4">
    <source>
        <dbReference type="ARBA" id="ARBA00012650"/>
    </source>
</evidence>
<feature type="compositionally biased region" description="Low complexity" evidence="12">
    <location>
        <begin position="534"/>
        <end position="544"/>
    </location>
</feature>
<dbReference type="InterPro" id="IPR048066">
    <property type="entry name" value="ATG26_PH_GRAM1"/>
</dbReference>
<sequence>MAPSPPDITSSPHTEADAARPRSSKKLQKKHKEESNRRRTMELPNHLRDADDAGEEDIIAANGRPNGMFMHMNQSIFDVFSAARSTANIHGRFEDQSSDEEDEDEGGADIRDLSRNDRQPEAKGKGKETETPVDPMSRSRIFKKGASDKSSSSDKDSDKKHRRRISSNLLRSLPQLTRLGSLSKSKSSKSSKSKQQAMDESSPDEPSSPTRRHSEPESSDSDAGTPKLAPVMSRILEARDEMSARPSFDMERLSSDLRRTALSDDSGDGGPTKLQLALKDIFELDQAEEVIGASLTVPFHTEYPCWLLLSVLVDGYMYITSKHICFWAYLSKKADKVTKDGYMAKSGKRTSKYTRYWFRLKGDTLSYYHDASNLYYPHGQVDLRYGISAEITDKGKEGVNFSVTTNHRTYYFRADSASSAKEWVKSLQRVIFRSHNDGDTVKISLPIANIMDVEETNMDNLGFADTVKIRVIDNDETFAIDEYFFSFFNSGEAAIRLLKLLVGDSADSDNESAAAGPLRVPKKRRDGTARPSSKRSSLSLNTSRMESSQVLSPKFREPVKATLSPMSPTMPRENTIRASGDHVRSSSDAMKKFDRRSLDVDTIARDHSPRRSFSGQRTVSSSRGKHAKAQSDNHEESDSFAQSTDDPSLSNMIASSIEDPSASQILQGSEVFHKPTLHRRSTSMSRRSQPENARSGKDRTKHAEGYPHPQHAATTGHVVNPGSGEGQAGQTPTLQNIAKMGAYPLQRAGHFAGYLNRTSRQMGNLLATESMGYVEKVSGMWKGGRKHYEQSTALNPEDSFQDDEDETDVKAANERFHSHFLLPESDKLQATYFCHMLNVLPLYGKIYLSQRHFCFRSLLPGTRKKLILPLAHIETVDKEKGFRFGYQGLVVIIRGHEELFFEFAQPVIRDDCAVSVLQNLDRSRFIRESQYFDSDDMKKANDALAEREALNAARLKEFPDQDQLPHQLTMLNDGDGPTILFDDAKDSLVHFQPTKSMKITCLTIGSRGDVQPYIALCKGLIADGHKVKIATHAEFRDWIEGHDIEFAPVAGDPGELMKLVIEYGTFSYGFFKEATSSFRPWLDGLLESAWEACKGTDILIESPSAMAGIHIAEALYIPYFRAFTMPWTRTRAYPHAFMTADRNMGGFFNYLSYGLFENTMWQLSSRQINKWRAKFLNLPATSLDKMQPNKVPFLYNFSPSVVAPPIEYTDWINVSGYWFLDEGKDWTPPDDLRQFIEKAREDGKKLVYIGFGSIIVPDVAKMTQEVIDAVLGADVRAVLSKGWSDRVTKEKGVEAATDAATDAPDQPEEPELPPEIFQISSAPHDWLFSQMDAAAHHGGSGTTGASLRAGIPTIIRPFFGDQFFYGLRVEHLGVGICMKKWGAISFAKALWKATHDDRMISKAKVLGQSVQQEHGVDNAIQFIYSKLEYARSISTEKSKMRKPVASSATGPTEHSDGPELYDDDNVEESWTFVAGEDFDPDIVKKQVISQAEAGVVADGQKAALGSRQGSNRGKAGSVAS</sequence>
<feature type="domain" description="PH" evidence="13">
    <location>
        <begin position="336"/>
        <end position="432"/>
    </location>
</feature>
<keyword evidence="15" id="KW-1185">Reference proteome</keyword>
<feature type="region of interest" description="Disordered" evidence="12">
    <location>
        <begin position="672"/>
        <end position="715"/>
    </location>
</feature>
<dbReference type="InterPro" id="IPR011993">
    <property type="entry name" value="PH-like_dom_sf"/>
</dbReference>
<feature type="compositionally biased region" description="Basic and acidic residues" evidence="12">
    <location>
        <begin position="694"/>
        <end position="705"/>
    </location>
</feature>
<feature type="compositionally biased region" description="Polar residues" evidence="12">
    <location>
        <begin position="639"/>
        <end position="653"/>
    </location>
</feature>
<evidence type="ECO:0000256" key="9">
    <source>
        <dbReference type="ARBA" id="ARBA00029843"/>
    </source>
</evidence>
<feature type="compositionally biased region" description="Basic and acidic residues" evidence="12">
    <location>
        <begin position="108"/>
        <end position="130"/>
    </location>
</feature>
<dbReference type="InterPro" id="IPR048065">
    <property type="entry name" value="ATG26_PH_GRAM2"/>
</dbReference>
<evidence type="ECO:0000256" key="3">
    <source>
        <dbReference type="ARBA" id="ARBA00006962"/>
    </source>
</evidence>
<dbReference type="PANTHER" id="PTHR48050">
    <property type="entry name" value="STEROL 3-BETA-GLUCOSYLTRANSFERASE"/>
    <property type="match status" value="1"/>
</dbReference>
<dbReference type="CDD" id="cd13216">
    <property type="entry name" value="PH-GRAM2_AGT26"/>
    <property type="match status" value="1"/>
</dbReference>
<evidence type="ECO:0000256" key="12">
    <source>
        <dbReference type="SAM" id="MobiDB-lite"/>
    </source>
</evidence>
<evidence type="ECO:0000313" key="14">
    <source>
        <dbReference type="EMBL" id="KAK7943897.1"/>
    </source>
</evidence>
<organism evidence="14 15">
    <name type="scientific">Apiospora aurea</name>
    <dbReference type="NCBI Taxonomy" id="335848"/>
    <lineage>
        <taxon>Eukaryota</taxon>
        <taxon>Fungi</taxon>
        <taxon>Dikarya</taxon>
        <taxon>Ascomycota</taxon>
        <taxon>Pezizomycotina</taxon>
        <taxon>Sordariomycetes</taxon>
        <taxon>Xylariomycetidae</taxon>
        <taxon>Amphisphaeriales</taxon>
        <taxon>Apiosporaceae</taxon>
        <taxon>Apiospora</taxon>
    </lineage>
</organism>
<proteinExistence type="inferred from homology"/>
<dbReference type="Gene3D" id="2.30.29.30">
    <property type="entry name" value="Pleckstrin-homology domain (PH domain)/Phosphotyrosine-binding domain (PTB)"/>
    <property type="match status" value="2"/>
</dbReference>
<feature type="region of interest" description="Disordered" evidence="12">
    <location>
        <begin position="509"/>
        <end position="653"/>
    </location>
</feature>
<evidence type="ECO:0000256" key="8">
    <source>
        <dbReference type="ARBA" id="ARBA00023136"/>
    </source>
</evidence>
<dbReference type="Pfam" id="PF06722">
    <property type="entry name" value="EryCIII-like_C"/>
    <property type="match status" value="1"/>
</dbReference>
<gene>
    <name evidence="14" type="ORF">PG986_013010</name>
</gene>
<evidence type="ECO:0000256" key="1">
    <source>
        <dbReference type="ARBA" id="ARBA00004170"/>
    </source>
</evidence>
<dbReference type="InterPro" id="IPR004276">
    <property type="entry name" value="GlycoTrans_28_N"/>
</dbReference>
<comment type="catalytic activity">
    <reaction evidence="11">
        <text>a sterol + UDP-alpha-D-glucose = a sterol 3-beta-D-glucoside + UDP + H(+)</text>
        <dbReference type="Rhea" id="RHEA:22724"/>
        <dbReference type="ChEBI" id="CHEBI:15378"/>
        <dbReference type="ChEBI" id="CHEBI:15889"/>
        <dbReference type="ChEBI" id="CHEBI:37424"/>
        <dbReference type="ChEBI" id="CHEBI:58223"/>
        <dbReference type="ChEBI" id="CHEBI:58885"/>
        <dbReference type="EC" id="2.4.1.173"/>
    </reaction>
    <physiologicalReaction direction="left-to-right" evidence="11">
        <dbReference type="Rhea" id="RHEA:22725"/>
    </physiologicalReaction>
</comment>
<dbReference type="InterPro" id="IPR002213">
    <property type="entry name" value="UDP_glucos_trans"/>
</dbReference>
<feature type="compositionally biased region" description="Polar residues" evidence="12">
    <location>
        <begin position="611"/>
        <end position="622"/>
    </location>
</feature>
<dbReference type="CDD" id="cd03784">
    <property type="entry name" value="GT1_Gtf-like"/>
    <property type="match status" value="1"/>
</dbReference>
<evidence type="ECO:0000313" key="15">
    <source>
        <dbReference type="Proteomes" id="UP001391051"/>
    </source>
</evidence>
<keyword evidence="8" id="KW-0472">Membrane</keyword>
<dbReference type="SUPFAM" id="SSF53756">
    <property type="entry name" value="UDP-Glycosyltransferase/glycogen phosphorylase"/>
    <property type="match status" value="1"/>
</dbReference>
<comment type="catalytic activity">
    <reaction evidence="10">
        <text>ergosterol + UDP-alpha-D-glucose = ergosteryl 3-beta-D-glucoside + UDP + H(+)</text>
        <dbReference type="Rhea" id="RHEA:61836"/>
        <dbReference type="ChEBI" id="CHEBI:15378"/>
        <dbReference type="ChEBI" id="CHEBI:16933"/>
        <dbReference type="ChEBI" id="CHEBI:52973"/>
        <dbReference type="ChEBI" id="CHEBI:58223"/>
        <dbReference type="ChEBI" id="CHEBI:58885"/>
    </reaction>
    <physiologicalReaction direction="left-to-right" evidence="10">
        <dbReference type="Rhea" id="RHEA:61837"/>
    </physiologicalReaction>
</comment>
<feature type="compositionally biased region" description="Polar residues" evidence="12">
    <location>
        <begin position="682"/>
        <end position="692"/>
    </location>
</feature>
<dbReference type="Pfam" id="PF03033">
    <property type="entry name" value="Glyco_transf_28"/>
    <property type="match status" value="1"/>
</dbReference>
<feature type="region of interest" description="Disordered" evidence="12">
    <location>
        <begin position="90"/>
        <end position="228"/>
    </location>
</feature>
<evidence type="ECO:0000256" key="6">
    <source>
        <dbReference type="ARBA" id="ARBA00022676"/>
    </source>
</evidence>
<dbReference type="InterPro" id="IPR001849">
    <property type="entry name" value="PH_domain"/>
</dbReference>
<dbReference type="Proteomes" id="UP001391051">
    <property type="component" value="Unassembled WGS sequence"/>
</dbReference>
<evidence type="ECO:0000256" key="11">
    <source>
        <dbReference type="ARBA" id="ARBA00049453"/>
    </source>
</evidence>
<evidence type="ECO:0000256" key="2">
    <source>
        <dbReference type="ARBA" id="ARBA00004496"/>
    </source>
</evidence>
<dbReference type="Pfam" id="PF02893">
    <property type="entry name" value="GRAM"/>
    <property type="match status" value="1"/>
</dbReference>
<dbReference type="RefSeq" id="XP_066695928.1">
    <property type="nucleotide sequence ID" value="XM_066849232.1"/>
</dbReference>
<feature type="region of interest" description="Disordered" evidence="12">
    <location>
        <begin position="1"/>
        <end position="69"/>
    </location>
</feature>
<evidence type="ECO:0000256" key="10">
    <source>
        <dbReference type="ARBA" id="ARBA00047886"/>
    </source>
</evidence>
<feature type="region of interest" description="Disordered" evidence="12">
    <location>
        <begin position="1290"/>
        <end position="1310"/>
    </location>
</feature>
<comment type="subcellular location">
    <subcellularLocation>
        <location evidence="2">Cytoplasm</location>
    </subcellularLocation>
    <subcellularLocation>
        <location evidence="1">Membrane</location>
        <topology evidence="1">Peripheral membrane protein</topology>
    </subcellularLocation>
</comment>
<feature type="compositionally biased region" description="Acidic residues" evidence="12">
    <location>
        <begin position="96"/>
        <end position="107"/>
    </location>
</feature>
<reference evidence="14 15" key="1">
    <citation type="submission" date="2023-01" db="EMBL/GenBank/DDBJ databases">
        <title>Analysis of 21 Apiospora genomes using comparative genomics revels a genus with tremendous synthesis potential of carbohydrate active enzymes and secondary metabolites.</title>
        <authorList>
            <person name="Sorensen T."/>
        </authorList>
    </citation>
    <scope>NUCLEOTIDE SEQUENCE [LARGE SCALE GENOMIC DNA]</scope>
    <source>
        <strain evidence="14 15">CBS 24483</strain>
    </source>
</reference>
<accession>A0ABR1Q2B6</accession>
<dbReference type="SUPFAM" id="SSF50729">
    <property type="entry name" value="PH domain-like"/>
    <property type="match status" value="1"/>
</dbReference>
<keyword evidence="6" id="KW-0328">Glycosyltransferase</keyword>
<dbReference type="PROSITE" id="PS50003">
    <property type="entry name" value="PH_DOMAIN"/>
    <property type="match status" value="1"/>
</dbReference>
<feature type="compositionally biased region" description="Basic and acidic residues" evidence="12">
    <location>
        <begin position="145"/>
        <end position="159"/>
    </location>
</feature>
<dbReference type="SMART" id="SM00233">
    <property type="entry name" value="PH"/>
    <property type="match status" value="1"/>
</dbReference>
<dbReference type="CDD" id="cd13215">
    <property type="entry name" value="PH-GRAM1_AGT26"/>
    <property type="match status" value="1"/>
</dbReference>
<dbReference type="InterPro" id="IPR010610">
    <property type="entry name" value="EryCIII-like_C"/>
</dbReference>
<feature type="compositionally biased region" description="Basic and acidic residues" evidence="12">
    <location>
        <begin position="31"/>
        <end position="51"/>
    </location>
</feature>
<evidence type="ECO:0000256" key="5">
    <source>
        <dbReference type="ARBA" id="ARBA00022490"/>
    </source>
</evidence>
<feature type="compositionally biased region" description="Low complexity" evidence="12">
    <location>
        <begin position="1294"/>
        <end position="1304"/>
    </location>
</feature>
<dbReference type="Gene3D" id="3.40.50.2000">
    <property type="entry name" value="Glycogen Phosphorylase B"/>
    <property type="match status" value="2"/>
</dbReference>
<keyword evidence="7" id="KW-0808">Transferase</keyword>
<dbReference type="SMART" id="SM00568">
    <property type="entry name" value="GRAM"/>
    <property type="match status" value="2"/>
</dbReference>
<dbReference type="PANTHER" id="PTHR48050:SF25">
    <property type="entry name" value="STEROL 3-BETA-GLUCOSYLTRANSFERASE"/>
    <property type="match status" value="1"/>
</dbReference>
<dbReference type="EC" id="2.4.1.173" evidence="4"/>
<dbReference type="InterPro" id="IPR004182">
    <property type="entry name" value="GRAM"/>
</dbReference>
<dbReference type="EMBL" id="JAQQWE010000008">
    <property type="protein sequence ID" value="KAK7943897.1"/>
    <property type="molecule type" value="Genomic_DNA"/>
</dbReference>
<dbReference type="GeneID" id="92082294"/>
<feature type="compositionally biased region" description="Basic and acidic residues" evidence="12">
    <location>
        <begin position="579"/>
        <end position="609"/>
    </location>
</feature>
<evidence type="ECO:0000256" key="7">
    <source>
        <dbReference type="ARBA" id="ARBA00022679"/>
    </source>
</evidence>
<feature type="region of interest" description="Disordered" evidence="12">
    <location>
        <begin position="1440"/>
        <end position="1461"/>
    </location>
</feature>